<keyword evidence="6 8" id="KW-0100">Branched-chain amino acid biosynthesis</keyword>
<dbReference type="OrthoDB" id="9787365at2"/>
<dbReference type="GO" id="GO:1990610">
    <property type="term" value="F:acetolactate synthase regulator activity"/>
    <property type="evidence" value="ECO:0007669"/>
    <property type="project" value="UniProtKB-UniRule"/>
</dbReference>
<comment type="pathway">
    <text evidence="2 8">Amino-acid biosynthesis; L-valine biosynthesis; L-valine from pyruvate: step 1/4.</text>
</comment>
<comment type="pathway">
    <text evidence="1 8">Amino-acid biosynthesis; L-isoleucine biosynthesis; L-isoleucine from 2-oxobutanoate: step 1/4.</text>
</comment>
<dbReference type="InterPro" id="IPR045865">
    <property type="entry name" value="ACT-like_dom_sf"/>
</dbReference>
<comment type="function">
    <text evidence="8">Catalyzes the conversion of 2 pyruvate molecules into acetolactate in the first common step of the biosynthetic pathway of the branched-amino acids such as leucine, isoleucine, and valine.</text>
</comment>
<dbReference type="AlphaFoldDB" id="A0A0H5SWW3"/>
<dbReference type="InterPro" id="IPR054480">
    <property type="entry name" value="AHAS_small-like_ACT"/>
</dbReference>
<dbReference type="FunFam" id="3.30.70.1150:FF:000001">
    <property type="entry name" value="Acetolactate synthase small subunit"/>
    <property type="match status" value="1"/>
</dbReference>
<organism evidence="10 11">
    <name type="scientific">Herbinix hemicellulosilytica</name>
    <dbReference type="NCBI Taxonomy" id="1564487"/>
    <lineage>
        <taxon>Bacteria</taxon>
        <taxon>Bacillati</taxon>
        <taxon>Bacillota</taxon>
        <taxon>Clostridia</taxon>
        <taxon>Lachnospirales</taxon>
        <taxon>Lachnospiraceae</taxon>
        <taxon>Herbinix</taxon>
    </lineage>
</organism>
<dbReference type="CDD" id="cd04878">
    <property type="entry name" value="ACT_AHAS"/>
    <property type="match status" value="1"/>
</dbReference>
<protein>
    <recommendedName>
        <fullName evidence="8">Acetolactate synthase small subunit</fullName>
        <shortName evidence="8">AHAS</shortName>
        <shortName evidence="8">ALS</shortName>
        <ecNumber evidence="8">2.2.1.6</ecNumber>
    </recommendedName>
    <alternativeName>
        <fullName evidence="8">Acetohydroxy-acid synthase small subunit</fullName>
    </alternativeName>
</protein>
<proteinExistence type="inferred from homology"/>
<comment type="similarity">
    <text evidence="3 8">Belongs to the acetolactate synthase small subunit family.</text>
</comment>
<keyword evidence="8" id="KW-0808">Transferase</keyword>
<dbReference type="Gene3D" id="3.30.70.260">
    <property type="match status" value="1"/>
</dbReference>
<dbReference type="Gene3D" id="3.30.70.1150">
    <property type="entry name" value="ACT-like. Chain A, domain 2"/>
    <property type="match status" value="1"/>
</dbReference>
<dbReference type="PANTHER" id="PTHR30239">
    <property type="entry name" value="ACETOLACTATE SYNTHASE SMALL SUBUNIT"/>
    <property type="match status" value="1"/>
</dbReference>
<reference evidence="10 11" key="1">
    <citation type="submission" date="2015-06" db="EMBL/GenBank/DDBJ databases">
        <authorList>
            <person name="Wibberg Daniel"/>
        </authorList>
    </citation>
    <scope>NUCLEOTIDE SEQUENCE [LARGE SCALE GENOMIC DNA]</scope>
    <source>
        <strain evidence="10 11">T3/55T</strain>
    </source>
</reference>
<dbReference type="UniPathway" id="UPA00047">
    <property type="reaction ID" value="UER00055"/>
</dbReference>
<evidence type="ECO:0000256" key="5">
    <source>
        <dbReference type="ARBA" id="ARBA00022605"/>
    </source>
</evidence>
<keyword evidence="11" id="KW-1185">Reference proteome</keyword>
<evidence type="ECO:0000256" key="6">
    <source>
        <dbReference type="ARBA" id="ARBA00023304"/>
    </source>
</evidence>
<sequence>MKRMILSILVENTAGVLSRVAGLFSRRGYNIDSLSVGETHDPAISRMTIMVHGDDQILDQIRKQLQKLEDVIEIKELTSGESVTRELILVKVKAIEEERQSVISIADIFRAKIVDVALESLMIELTGNQNKIDAFIKLLEPFTILELVRTGITGLPRGSGDIADFDD</sequence>
<evidence type="ECO:0000259" key="9">
    <source>
        <dbReference type="PROSITE" id="PS51671"/>
    </source>
</evidence>
<dbReference type="Pfam" id="PF10369">
    <property type="entry name" value="ALS_ss_C"/>
    <property type="match status" value="1"/>
</dbReference>
<dbReference type="PROSITE" id="PS51671">
    <property type="entry name" value="ACT"/>
    <property type="match status" value="1"/>
</dbReference>
<evidence type="ECO:0000256" key="7">
    <source>
        <dbReference type="ARBA" id="ARBA00048670"/>
    </source>
</evidence>
<dbReference type="NCBIfam" id="TIGR00119">
    <property type="entry name" value="acolac_sm"/>
    <property type="match status" value="1"/>
</dbReference>
<evidence type="ECO:0000256" key="1">
    <source>
        <dbReference type="ARBA" id="ARBA00004974"/>
    </source>
</evidence>
<dbReference type="NCBIfam" id="NF008864">
    <property type="entry name" value="PRK11895.1"/>
    <property type="match status" value="1"/>
</dbReference>
<dbReference type="GO" id="GO:0009099">
    <property type="term" value="P:L-valine biosynthetic process"/>
    <property type="evidence" value="ECO:0007669"/>
    <property type="project" value="UniProtKB-UniRule"/>
</dbReference>
<dbReference type="EMBL" id="CVTD020000017">
    <property type="protein sequence ID" value="CRZ34838.1"/>
    <property type="molecule type" value="Genomic_DNA"/>
</dbReference>
<dbReference type="GO" id="GO:0003984">
    <property type="term" value="F:acetolactate synthase activity"/>
    <property type="evidence" value="ECO:0007669"/>
    <property type="project" value="UniProtKB-UniRule"/>
</dbReference>
<dbReference type="FunFam" id="3.30.70.260:FF:000001">
    <property type="entry name" value="Acetolactate synthase, small subunit"/>
    <property type="match status" value="1"/>
</dbReference>
<evidence type="ECO:0000256" key="3">
    <source>
        <dbReference type="ARBA" id="ARBA00006341"/>
    </source>
</evidence>
<comment type="subunit">
    <text evidence="4 8">Dimer of large and small chains.</text>
</comment>
<dbReference type="InterPro" id="IPR019455">
    <property type="entry name" value="Acetolactate_synth_ssu_C"/>
</dbReference>
<comment type="catalytic activity">
    <reaction evidence="7 8">
        <text>2 pyruvate + H(+) = (2S)-2-acetolactate + CO2</text>
        <dbReference type="Rhea" id="RHEA:25249"/>
        <dbReference type="ChEBI" id="CHEBI:15361"/>
        <dbReference type="ChEBI" id="CHEBI:15378"/>
        <dbReference type="ChEBI" id="CHEBI:16526"/>
        <dbReference type="ChEBI" id="CHEBI:58476"/>
        <dbReference type="EC" id="2.2.1.6"/>
    </reaction>
</comment>
<dbReference type="InterPro" id="IPR039557">
    <property type="entry name" value="AHAS_ACT"/>
</dbReference>
<dbReference type="SUPFAM" id="SSF55021">
    <property type="entry name" value="ACT-like"/>
    <property type="match status" value="2"/>
</dbReference>
<dbReference type="EC" id="2.2.1.6" evidence="8"/>
<dbReference type="UniPathway" id="UPA00049">
    <property type="reaction ID" value="UER00059"/>
</dbReference>
<gene>
    <name evidence="10" type="ORF">HHT355_1637</name>
</gene>
<dbReference type="GO" id="GO:0005829">
    <property type="term" value="C:cytosol"/>
    <property type="evidence" value="ECO:0007669"/>
    <property type="project" value="TreeGrafter"/>
</dbReference>
<dbReference type="InterPro" id="IPR004789">
    <property type="entry name" value="Acetalactate_synth_ssu"/>
</dbReference>
<dbReference type="RefSeq" id="WP_103202946.1">
    <property type="nucleotide sequence ID" value="NZ_CVTD020000017.1"/>
</dbReference>
<evidence type="ECO:0000256" key="2">
    <source>
        <dbReference type="ARBA" id="ARBA00005025"/>
    </source>
</evidence>
<dbReference type="Proteomes" id="UP000236497">
    <property type="component" value="Unassembled WGS sequence"/>
</dbReference>
<evidence type="ECO:0000256" key="8">
    <source>
        <dbReference type="RuleBase" id="RU368092"/>
    </source>
</evidence>
<dbReference type="InterPro" id="IPR002912">
    <property type="entry name" value="ACT_dom"/>
</dbReference>
<keyword evidence="5 8" id="KW-0028">Amino-acid biosynthesis</keyword>
<dbReference type="InterPro" id="IPR027271">
    <property type="entry name" value="Acetolactate_synth/TF_NikR_C"/>
</dbReference>
<name>A0A0H5SWW3_HERHM</name>
<feature type="domain" description="ACT" evidence="9">
    <location>
        <begin position="5"/>
        <end position="79"/>
    </location>
</feature>
<evidence type="ECO:0000313" key="10">
    <source>
        <dbReference type="EMBL" id="CRZ34838.1"/>
    </source>
</evidence>
<dbReference type="PANTHER" id="PTHR30239:SF0">
    <property type="entry name" value="ACETOLACTATE SYNTHASE SMALL SUBUNIT 1, CHLOROPLASTIC"/>
    <property type="match status" value="1"/>
</dbReference>
<accession>A0A0H5SWW3</accession>
<evidence type="ECO:0000256" key="4">
    <source>
        <dbReference type="ARBA" id="ARBA00011744"/>
    </source>
</evidence>
<evidence type="ECO:0000313" key="11">
    <source>
        <dbReference type="Proteomes" id="UP000236497"/>
    </source>
</evidence>
<dbReference type="GO" id="GO:0009097">
    <property type="term" value="P:isoleucine biosynthetic process"/>
    <property type="evidence" value="ECO:0007669"/>
    <property type="project" value="UniProtKB-UniRule"/>
</dbReference>
<dbReference type="Pfam" id="PF22629">
    <property type="entry name" value="ACT_AHAS_ss"/>
    <property type="match status" value="1"/>
</dbReference>